<dbReference type="EMBL" id="MT143161">
    <property type="protein sequence ID" value="QJA93591.1"/>
    <property type="molecule type" value="Genomic_DNA"/>
</dbReference>
<dbReference type="EMBL" id="MT142051">
    <property type="protein sequence ID" value="QJA73772.1"/>
    <property type="molecule type" value="Genomic_DNA"/>
</dbReference>
<gene>
    <name evidence="1" type="ORF">MM415A02254_0015</name>
    <name evidence="2" type="ORF">MM415B02764_0001</name>
    <name evidence="3" type="ORF">MM415B04181_0009</name>
</gene>
<reference evidence="3" key="1">
    <citation type="submission" date="2020-03" db="EMBL/GenBank/DDBJ databases">
        <title>The deep terrestrial virosphere.</title>
        <authorList>
            <person name="Holmfeldt K."/>
            <person name="Nilsson E."/>
            <person name="Simone D."/>
            <person name="Lopez-Fernandez M."/>
            <person name="Wu X."/>
            <person name="de Brujin I."/>
            <person name="Lundin D."/>
            <person name="Andersson A."/>
            <person name="Bertilsson S."/>
            <person name="Dopson M."/>
        </authorList>
    </citation>
    <scope>NUCLEOTIDE SEQUENCE</scope>
    <source>
        <strain evidence="1">MM415A02254</strain>
        <strain evidence="2">MM415B02764</strain>
        <strain evidence="3">MM415B04181</strain>
    </source>
</reference>
<evidence type="ECO:0000313" key="1">
    <source>
        <dbReference type="EMBL" id="QJA73772.1"/>
    </source>
</evidence>
<proteinExistence type="predicted"/>
<evidence type="ECO:0000313" key="3">
    <source>
        <dbReference type="EMBL" id="QJA93591.1"/>
    </source>
</evidence>
<protein>
    <submittedName>
        <fullName evidence="3">Uncharacterized protein</fullName>
    </submittedName>
</protein>
<organism evidence="3">
    <name type="scientific">viral metagenome</name>
    <dbReference type="NCBI Taxonomy" id="1070528"/>
    <lineage>
        <taxon>unclassified sequences</taxon>
        <taxon>metagenomes</taxon>
        <taxon>organismal metagenomes</taxon>
    </lineage>
</organism>
<name>A0A6M3LKL7_9ZZZZ</name>
<sequence>MEENFQMDINELILSEAPGDNEHDAAYRKVLLEKHEFYKGMPRADLQIWQGIERGKYDGGRISFAGCLVIYELICEFGKSGK</sequence>
<accession>A0A6M3LKL7</accession>
<dbReference type="EMBL" id="MT142778">
    <property type="protein sequence ID" value="QJA88434.1"/>
    <property type="molecule type" value="Genomic_DNA"/>
</dbReference>
<dbReference type="AlphaFoldDB" id="A0A6M3LKL7"/>
<evidence type="ECO:0000313" key="2">
    <source>
        <dbReference type="EMBL" id="QJA88434.1"/>
    </source>
</evidence>